<evidence type="ECO:0000256" key="1">
    <source>
        <dbReference type="ARBA" id="ARBA00007100"/>
    </source>
</evidence>
<proteinExistence type="inferred from homology"/>
<dbReference type="EMBL" id="JHEG02000059">
    <property type="protein sequence ID" value="KIE06896.1"/>
    <property type="molecule type" value="Genomic_DNA"/>
</dbReference>
<sequence length="272" mass="31940">MNISSARQYFYKEVQQPDEYIDLARAALYIAQEEYPYLDIEEYLNALETMALELQERLPQERYPLKIIQTINQYLYDDLGYGGNKDNYYDPRNSFLNDVIDRRLGIPISLALVYLELARKIDFPMEGIGMPGHFLIRPSIPDIEIFVDVFNGGDIMFPEDCQELLSQMYQQQVTLQPEFFPVVSKRQFLERMLKNLKYIYLNQQNLEKSLASVERILILFPDQVQELRDRGLLCYELGRFSQASRDLETYLAQSPNAKDAHIIRHILSQLGR</sequence>
<dbReference type="PANTHER" id="PTHR31350">
    <property type="entry name" value="SI:DKEY-261L7.2"/>
    <property type="match status" value="1"/>
</dbReference>
<feature type="domain" description="Protein SirB1 N-terminal" evidence="2">
    <location>
        <begin position="42"/>
        <end position="193"/>
    </location>
</feature>
<dbReference type="Proteomes" id="UP000029738">
    <property type="component" value="Unassembled WGS sequence"/>
</dbReference>
<reference evidence="3" key="2">
    <citation type="submission" date="2019-11" db="EMBL/GenBank/DDBJ databases">
        <title>Improved Assembly of Tolypothrix boutellei genome.</title>
        <authorList>
            <person name="Sarangi A.N."/>
            <person name="Mukherjee M."/>
            <person name="Ghosh S."/>
            <person name="Singh D."/>
            <person name="Das A."/>
            <person name="Kant S."/>
            <person name="Prusty A."/>
            <person name="Tripathy S."/>
        </authorList>
    </citation>
    <scope>NUCLEOTIDE SEQUENCE</scope>
    <source>
        <strain evidence="3">VB521301</strain>
    </source>
</reference>
<dbReference type="PANTHER" id="PTHR31350:SF21">
    <property type="entry name" value="F-BOX ONLY PROTEIN 21"/>
    <property type="match status" value="1"/>
</dbReference>
<dbReference type="OrthoDB" id="232498at2"/>
<evidence type="ECO:0000313" key="4">
    <source>
        <dbReference type="EMBL" id="KIE06896.1"/>
    </source>
</evidence>
<evidence type="ECO:0000259" key="2">
    <source>
        <dbReference type="Pfam" id="PF13369"/>
    </source>
</evidence>
<gene>
    <name evidence="4" type="ORF">DA73_0237265</name>
    <name evidence="3" type="ORF">DA73_0400032800</name>
</gene>
<comment type="similarity">
    <text evidence="1">Belongs to the UPF0162 family.</text>
</comment>
<protein>
    <submittedName>
        <fullName evidence="3">Tetratricopeptide repeat protein</fullName>
    </submittedName>
</protein>
<reference evidence="4" key="1">
    <citation type="journal article" date="2015" name="Genome Announc.">
        <title>Draft Genome Sequence of Tolypothrix boutellei Strain VB521301.</title>
        <authorList>
            <person name="Chandrababunaidu M.M."/>
            <person name="Singh D."/>
            <person name="Sen D."/>
            <person name="Bhan S."/>
            <person name="Das S."/>
            <person name="Gupta A."/>
            <person name="Adhikary S.P."/>
            <person name="Tripathy S."/>
        </authorList>
    </citation>
    <scope>NUCLEOTIDE SEQUENCE</scope>
    <source>
        <strain evidence="4">VB521301</strain>
    </source>
</reference>
<comment type="caution">
    <text evidence="4">The sequence shown here is derived from an EMBL/GenBank/DDBJ whole genome shotgun (WGS) entry which is preliminary data.</text>
</comment>
<dbReference type="Pfam" id="PF13371">
    <property type="entry name" value="TPR_9"/>
    <property type="match status" value="1"/>
</dbReference>
<dbReference type="AlphaFoldDB" id="A0A0C1N381"/>
<accession>A0A0C1N381</accession>
<dbReference type="EMBL" id="JHEG04000001">
    <property type="protein sequence ID" value="KAF3889721.1"/>
    <property type="molecule type" value="Genomic_DNA"/>
</dbReference>
<dbReference type="SUPFAM" id="SSF48452">
    <property type="entry name" value="TPR-like"/>
    <property type="match status" value="1"/>
</dbReference>
<dbReference type="Pfam" id="PF13369">
    <property type="entry name" value="Transglut_core2"/>
    <property type="match status" value="1"/>
</dbReference>
<name>A0A0C1N381_9CYAN</name>
<dbReference type="InterPro" id="IPR011990">
    <property type="entry name" value="TPR-like_helical_dom_sf"/>
</dbReference>
<evidence type="ECO:0000313" key="3">
    <source>
        <dbReference type="EMBL" id="KAF3889721.1"/>
    </source>
</evidence>
<dbReference type="Gene3D" id="1.25.40.10">
    <property type="entry name" value="Tetratricopeptide repeat domain"/>
    <property type="match status" value="1"/>
</dbReference>
<organism evidence="4">
    <name type="scientific">Tolypothrix bouteillei VB521301</name>
    <dbReference type="NCBI Taxonomy" id="1479485"/>
    <lineage>
        <taxon>Bacteria</taxon>
        <taxon>Bacillati</taxon>
        <taxon>Cyanobacteriota</taxon>
        <taxon>Cyanophyceae</taxon>
        <taxon>Nostocales</taxon>
        <taxon>Tolypothrichaceae</taxon>
        <taxon>Tolypothrix</taxon>
    </lineage>
</organism>
<dbReference type="RefSeq" id="WP_038092709.1">
    <property type="nucleotide sequence ID" value="NZ_JHEG04000001.1"/>
</dbReference>
<keyword evidence="5" id="KW-1185">Reference proteome</keyword>
<dbReference type="InterPro" id="IPR032698">
    <property type="entry name" value="SirB1_N"/>
</dbReference>
<evidence type="ECO:0000313" key="5">
    <source>
        <dbReference type="Proteomes" id="UP000029738"/>
    </source>
</evidence>